<keyword evidence="4" id="KW-1185">Reference proteome</keyword>
<proteinExistence type="predicted"/>
<dbReference type="EMBL" id="SPVF01000176">
    <property type="protein sequence ID" value="TFW17751.1"/>
    <property type="molecule type" value="Genomic_DNA"/>
</dbReference>
<dbReference type="RefSeq" id="WP_135207850.1">
    <property type="nucleotide sequence ID" value="NZ_SPVF01000176.1"/>
</dbReference>
<organism evidence="3 4">
    <name type="scientific">Zemynaea arenosa</name>
    <dbReference type="NCBI Taxonomy" id="2561931"/>
    <lineage>
        <taxon>Bacteria</taxon>
        <taxon>Pseudomonadati</taxon>
        <taxon>Pseudomonadota</taxon>
        <taxon>Betaproteobacteria</taxon>
        <taxon>Burkholderiales</taxon>
        <taxon>Oxalobacteraceae</taxon>
        <taxon>Telluria group</taxon>
        <taxon>Zemynaea</taxon>
    </lineage>
</organism>
<dbReference type="Proteomes" id="UP000298438">
    <property type="component" value="Unassembled WGS sequence"/>
</dbReference>
<accession>A0A4Y9SDD7</accession>
<feature type="region of interest" description="Disordered" evidence="1">
    <location>
        <begin position="24"/>
        <end position="44"/>
    </location>
</feature>
<dbReference type="AlphaFoldDB" id="A0A4Y9SDD7"/>
<dbReference type="InterPro" id="IPR002625">
    <property type="entry name" value="Smr_dom"/>
</dbReference>
<evidence type="ECO:0000313" key="4">
    <source>
        <dbReference type="Proteomes" id="UP000298438"/>
    </source>
</evidence>
<dbReference type="SUPFAM" id="SSF160443">
    <property type="entry name" value="SMR domain-like"/>
    <property type="match status" value="1"/>
</dbReference>
<dbReference type="SMART" id="SM00463">
    <property type="entry name" value="SMR"/>
    <property type="match status" value="1"/>
</dbReference>
<sequence>MPSLKDFASLKNLRDQLAEEEKARAIEKAEREQAEREAQAAAQADANAFRGALRDVVQLPPSDRYVPNMPRAFSVKPPPKPLTPEEEVAAVLRESLSDEFDVDHLLEDDPSTSFLRHGIGTDVLKRLRRGYWQVEDELDLHGMRRDKARDELGLFLRHASQRRFRCVCVIHGKGYGSAGGEPVLRSMVHSWLEQKKEVIAFCAAKIDERSHGALIVLLRSALKYKDG</sequence>
<feature type="domain" description="Smr" evidence="2">
    <location>
        <begin position="138"/>
        <end position="219"/>
    </location>
</feature>
<reference evidence="3 4" key="1">
    <citation type="submission" date="2019-03" db="EMBL/GenBank/DDBJ databases">
        <title>Draft Genome Sequence of Massilia arenosa sp. nov., a Novel Massilia Species Isolated from a Sandy-loam Maize Soil.</title>
        <authorList>
            <person name="Raths R."/>
            <person name="Peta V."/>
            <person name="Bucking H."/>
        </authorList>
    </citation>
    <scope>NUCLEOTIDE SEQUENCE [LARGE SCALE GENOMIC DNA]</scope>
    <source>
        <strain evidence="3 4">MC02</strain>
    </source>
</reference>
<evidence type="ECO:0000256" key="1">
    <source>
        <dbReference type="SAM" id="MobiDB-lite"/>
    </source>
</evidence>
<dbReference type="Gene3D" id="3.30.1370.110">
    <property type="match status" value="1"/>
</dbReference>
<name>A0A4Y9SDD7_9BURK</name>
<dbReference type="PANTHER" id="PTHR35562:SF2">
    <property type="entry name" value="DNA ENDONUCLEASE SMRA-RELATED"/>
    <property type="match status" value="1"/>
</dbReference>
<protein>
    <submittedName>
        <fullName evidence="3">DNA mismatch repair protein MutS</fullName>
    </submittedName>
</protein>
<dbReference type="OrthoDB" id="9808881at2"/>
<feature type="compositionally biased region" description="Basic and acidic residues" evidence="1">
    <location>
        <begin position="24"/>
        <end position="38"/>
    </location>
</feature>
<comment type="caution">
    <text evidence="3">The sequence shown here is derived from an EMBL/GenBank/DDBJ whole genome shotgun (WGS) entry which is preliminary data.</text>
</comment>
<gene>
    <name evidence="3" type="ORF">E4L96_14025</name>
</gene>
<evidence type="ECO:0000313" key="3">
    <source>
        <dbReference type="EMBL" id="TFW17751.1"/>
    </source>
</evidence>
<dbReference type="Pfam" id="PF01713">
    <property type="entry name" value="Smr"/>
    <property type="match status" value="1"/>
</dbReference>
<evidence type="ECO:0000259" key="2">
    <source>
        <dbReference type="PROSITE" id="PS50828"/>
    </source>
</evidence>
<dbReference type="PANTHER" id="PTHR35562">
    <property type="entry name" value="DNA ENDONUCLEASE SMRA-RELATED"/>
    <property type="match status" value="1"/>
</dbReference>
<dbReference type="PROSITE" id="PS50828">
    <property type="entry name" value="SMR"/>
    <property type="match status" value="1"/>
</dbReference>
<dbReference type="InterPro" id="IPR036063">
    <property type="entry name" value="Smr_dom_sf"/>
</dbReference>